<evidence type="ECO:0000256" key="6">
    <source>
        <dbReference type="ARBA" id="ARBA00022801"/>
    </source>
</evidence>
<keyword evidence="6" id="KW-0378">Hydrolase</keyword>
<protein>
    <recommendedName>
        <fullName evidence="9">DDE Tnp4 domain-containing protein</fullName>
    </recommendedName>
</protein>
<dbReference type="GO" id="GO:0004518">
    <property type="term" value="F:nuclease activity"/>
    <property type="evidence" value="ECO:0007669"/>
    <property type="project" value="UniProtKB-KW"/>
</dbReference>
<sequence>MSLLNGYLLYLVTIFLFRHVVTGESLTSLGYQFRVGKATVHKIVKETSKAIWETLQPQYLPVPDEHQWEEIARTFFEQWNIPNCIGSIDGKHCRLKCPAKAGSLFYNYKGYHSIVLLAIVDANCCFTLIDVGQYGRNSDSSVFTESNMGRSFLCGSLGIPPSREIPNTVTKTPFFLVGDEAFPLKPNIMRPYPRKDLDYPKKVYNYRISRARITVERAFGILAKKFGILQTSMETSVEVSEAVVKSICVLHNFIQHENSFNYFPSDDVHDATHSHSSNSSLTATRSNRATAEAMAVRDSLKEYFISPGGALEWQDRAIHRNV</sequence>
<feature type="domain" description="DDE Tnp4" evidence="9">
    <location>
        <begin position="88"/>
        <end position="252"/>
    </location>
</feature>
<evidence type="ECO:0000256" key="3">
    <source>
        <dbReference type="ARBA" id="ARBA00006958"/>
    </source>
</evidence>
<dbReference type="InterPro" id="IPR045249">
    <property type="entry name" value="HARBI1-like"/>
</dbReference>
<keyword evidence="5" id="KW-0479">Metal-binding</keyword>
<name>A0A0N7ZBJ2_SCYOL</name>
<evidence type="ECO:0000256" key="5">
    <source>
        <dbReference type="ARBA" id="ARBA00022723"/>
    </source>
</evidence>
<evidence type="ECO:0000259" key="9">
    <source>
        <dbReference type="Pfam" id="PF13359"/>
    </source>
</evidence>
<keyword evidence="4" id="KW-0540">Nuclease</keyword>
<comment type="subcellular location">
    <subcellularLocation>
        <location evidence="2">Nucleus</location>
    </subcellularLocation>
</comment>
<dbReference type="PANTHER" id="PTHR22930:SF269">
    <property type="entry name" value="NUCLEASE HARBI1-LIKE PROTEIN"/>
    <property type="match status" value="1"/>
</dbReference>
<evidence type="ECO:0000256" key="2">
    <source>
        <dbReference type="ARBA" id="ARBA00004123"/>
    </source>
</evidence>
<evidence type="ECO:0000256" key="1">
    <source>
        <dbReference type="ARBA" id="ARBA00001968"/>
    </source>
</evidence>
<feature type="signal peptide" evidence="8">
    <location>
        <begin position="1"/>
        <end position="23"/>
    </location>
</feature>
<dbReference type="GO" id="GO:0005634">
    <property type="term" value="C:nucleus"/>
    <property type="evidence" value="ECO:0007669"/>
    <property type="project" value="UniProtKB-SubCell"/>
</dbReference>
<dbReference type="AlphaFoldDB" id="A0A0N7ZBJ2"/>
<evidence type="ECO:0000256" key="7">
    <source>
        <dbReference type="ARBA" id="ARBA00023242"/>
    </source>
</evidence>
<proteinExistence type="inferred from homology"/>
<evidence type="ECO:0000256" key="8">
    <source>
        <dbReference type="SAM" id="SignalP"/>
    </source>
</evidence>
<accession>A0A0N7ZBJ2</accession>
<keyword evidence="8" id="KW-0732">Signal</keyword>
<comment type="similarity">
    <text evidence="3">Belongs to the HARBI1 family.</text>
</comment>
<feature type="chain" id="PRO_5006016727" description="DDE Tnp4 domain-containing protein" evidence="8">
    <location>
        <begin position="24"/>
        <end position="322"/>
    </location>
</feature>
<dbReference type="GO" id="GO:0046872">
    <property type="term" value="F:metal ion binding"/>
    <property type="evidence" value="ECO:0007669"/>
    <property type="project" value="UniProtKB-KW"/>
</dbReference>
<dbReference type="GO" id="GO:0016787">
    <property type="term" value="F:hydrolase activity"/>
    <property type="evidence" value="ECO:0007669"/>
    <property type="project" value="UniProtKB-KW"/>
</dbReference>
<keyword evidence="7" id="KW-0539">Nucleus</keyword>
<dbReference type="Pfam" id="PF13359">
    <property type="entry name" value="DDE_Tnp_4"/>
    <property type="match status" value="1"/>
</dbReference>
<dbReference type="InterPro" id="IPR027806">
    <property type="entry name" value="HARBI1_dom"/>
</dbReference>
<evidence type="ECO:0000256" key="4">
    <source>
        <dbReference type="ARBA" id="ARBA00022722"/>
    </source>
</evidence>
<evidence type="ECO:0000313" key="10">
    <source>
        <dbReference type="EMBL" id="JAI61800.1"/>
    </source>
</evidence>
<dbReference type="EMBL" id="GDRN01082635">
    <property type="protein sequence ID" value="JAI61800.1"/>
    <property type="molecule type" value="Transcribed_RNA"/>
</dbReference>
<organism evidence="10">
    <name type="scientific">Scylla olivacea</name>
    <name type="common">Orange mud crab</name>
    <name type="synonym">Cancer olivacea</name>
    <dbReference type="NCBI Taxonomy" id="85551"/>
    <lineage>
        <taxon>Eukaryota</taxon>
        <taxon>Metazoa</taxon>
        <taxon>Ecdysozoa</taxon>
        <taxon>Arthropoda</taxon>
        <taxon>Crustacea</taxon>
        <taxon>Multicrustacea</taxon>
        <taxon>Malacostraca</taxon>
        <taxon>Eumalacostraca</taxon>
        <taxon>Eucarida</taxon>
        <taxon>Decapoda</taxon>
        <taxon>Pleocyemata</taxon>
        <taxon>Brachyura</taxon>
        <taxon>Eubrachyura</taxon>
        <taxon>Portunoidea</taxon>
        <taxon>Portunidae</taxon>
        <taxon>Portuninae</taxon>
        <taxon>Scylla</taxon>
    </lineage>
</organism>
<comment type="cofactor">
    <cofactor evidence="1">
        <name>a divalent metal cation</name>
        <dbReference type="ChEBI" id="CHEBI:60240"/>
    </cofactor>
</comment>
<dbReference type="PANTHER" id="PTHR22930">
    <property type="match status" value="1"/>
</dbReference>
<reference evidence="10" key="1">
    <citation type="submission" date="2015-09" db="EMBL/GenBank/DDBJ databases">
        <title>Scylla olivacea transcriptome.</title>
        <authorList>
            <person name="Ikhwanuddin M."/>
        </authorList>
    </citation>
    <scope>NUCLEOTIDE SEQUENCE</scope>
</reference>